<evidence type="ECO:0000313" key="4">
    <source>
        <dbReference type="EMBL" id="JAU71718.1"/>
    </source>
</evidence>
<dbReference type="EMBL" id="GEVK01024582">
    <property type="protein sequence ID" value="JAU28250.1"/>
    <property type="molecule type" value="Transcribed_RNA"/>
</dbReference>
<evidence type="ECO:0000313" key="3">
    <source>
        <dbReference type="EMBL" id="JAU28250.1"/>
    </source>
</evidence>
<organism evidence="3">
    <name type="scientific">Noccaea caerulescens</name>
    <name type="common">Alpine penny-cress</name>
    <name type="synonym">Thlaspi caerulescens</name>
    <dbReference type="NCBI Taxonomy" id="107243"/>
    <lineage>
        <taxon>Eukaryota</taxon>
        <taxon>Viridiplantae</taxon>
        <taxon>Streptophyta</taxon>
        <taxon>Embryophyta</taxon>
        <taxon>Tracheophyta</taxon>
        <taxon>Spermatophyta</taxon>
        <taxon>Magnoliopsida</taxon>
        <taxon>eudicotyledons</taxon>
        <taxon>Gunneridae</taxon>
        <taxon>Pentapetalae</taxon>
        <taxon>rosids</taxon>
        <taxon>malvids</taxon>
        <taxon>Brassicales</taxon>
        <taxon>Brassicaceae</taxon>
        <taxon>Coluteocarpeae</taxon>
        <taxon>Noccaea</taxon>
    </lineage>
</organism>
<accession>A0A1J3E7V5</accession>
<name>A0A1J3E7V5_NOCCA</name>
<dbReference type="EMBL" id="GEVL01005623">
    <property type="protein sequence ID" value="JAU71718.1"/>
    <property type="molecule type" value="Transcribed_RNA"/>
</dbReference>
<gene>
    <name evidence="2" type="ORF">GA_TR17426_c0_g1_i1_g.55721</name>
    <name evidence="3" type="ORF">LC_TR6509_c0_g1_i1_g.21971</name>
    <name evidence="4" type="ORF">LE_TR6355_c0_g1_i1_g.23133</name>
    <name evidence="5" type="ORF">MP_TR153_c0_g1_i1_g.351</name>
</gene>
<evidence type="ECO:0000313" key="2">
    <source>
        <dbReference type="EMBL" id="JAU20916.1"/>
    </source>
</evidence>
<feature type="region of interest" description="Disordered" evidence="1">
    <location>
        <begin position="56"/>
        <end position="76"/>
    </location>
</feature>
<sequence length="143" mass="14712">MERYVLPSVFACRPAINDGNEATVAEGAGLSGDSQAAKGGSTEIKVSAGFRAARTLVGDDDGDGSPGTDAPVQTPNLVTSSASFTAFEENRIHRTNPRMERLHIHQGTVPTRSSVAAVAVGASVPGGDCGKPTSVRHVAIGRR</sequence>
<reference evidence="3" key="1">
    <citation type="submission" date="2016-07" db="EMBL/GenBank/DDBJ databases">
        <title>De novo transcriptome assembly of four accessions of the metal hyperaccumulator plant Noccaea caerulescens.</title>
        <authorList>
            <person name="Blande D."/>
            <person name="Halimaa P."/>
            <person name="Tervahauta A.I."/>
            <person name="Aarts M.G."/>
            <person name="Karenlampi S.O."/>
        </authorList>
    </citation>
    <scope>NUCLEOTIDE SEQUENCE</scope>
</reference>
<protein>
    <submittedName>
        <fullName evidence="3">Uncharacterized protein</fullName>
    </submittedName>
</protein>
<dbReference type="EMBL" id="GEVM01013136">
    <property type="protein sequence ID" value="JAU92802.1"/>
    <property type="molecule type" value="Transcribed_RNA"/>
</dbReference>
<evidence type="ECO:0000313" key="5">
    <source>
        <dbReference type="EMBL" id="JAU92802.1"/>
    </source>
</evidence>
<dbReference type="AlphaFoldDB" id="A0A1J3E7V5"/>
<proteinExistence type="predicted"/>
<dbReference type="EMBL" id="GEVI01011404">
    <property type="protein sequence ID" value="JAU20916.1"/>
    <property type="molecule type" value="Transcribed_RNA"/>
</dbReference>
<evidence type="ECO:0000256" key="1">
    <source>
        <dbReference type="SAM" id="MobiDB-lite"/>
    </source>
</evidence>